<gene>
    <name evidence="1" type="ORF">E4650_04860</name>
</gene>
<comment type="caution">
    <text evidence="1">The sequence shown here is derived from an EMBL/GenBank/DDBJ whole genome shotgun (WGS) entry which is preliminary data.</text>
</comment>
<dbReference type="AlphaFoldDB" id="A0A4Z0W021"/>
<dbReference type="EMBL" id="SRME01000002">
    <property type="protein sequence ID" value="TGG88376.1"/>
    <property type="molecule type" value="Genomic_DNA"/>
</dbReference>
<name>A0A4Z0W021_9BACT</name>
<evidence type="ECO:0000313" key="2">
    <source>
        <dbReference type="Proteomes" id="UP000297288"/>
    </source>
</evidence>
<organism evidence="1 2">
    <name type="scientific">Geotoga petraea</name>
    <dbReference type="NCBI Taxonomy" id="28234"/>
    <lineage>
        <taxon>Bacteria</taxon>
        <taxon>Thermotogati</taxon>
        <taxon>Thermotogota</taxon>
        <taxon>Thermotogae</taxon>
        <taxon>Petrotogales</taxon>
        <taxon>Petrotogaceae</taxon>
        <taxon>Geotoga</taxon>
    </lineage>
</organism>
<dbReference type="RefSeq" id="WP_135402758.1">
    <property type="nucleotide sequence ID" value="NZ_SRME01000002.1"/>
</dbReference>
<dbReference type="Proteomes" id="UP000297288">
    <property type="component" value="Unassembled WGS sequence"/>
</dbReference>
<reference evidence="1 2" key="1">
    <citation type="submission" date="2019-04" db="EMBL/GenBank/DDBJ databases">
        <title>Draft genome sequence data and analysis of a Fermenting Bacterium, Geotoga petraea strain HO-Geo1, isolated from heavy-oil petroleum reservoir in Russia.</title>
        <authorList>
            <person name="Grouzdev D.S."/>
            <person name="Semenova E.M."/>
            <person name="Sokolova D.S."/>
            <person name="Tourova T.P."/>
            <person name="Poltaraus A.B."/>
            <person name="Nazina T.N."/>
        </authorList>
    </citation>
    <scope>NUCLEOTIDE SEQUENCE [LARGE SCALE GENOMIC DNA]</scope>
    <source>
        <strain evidence="1 2">HO-Geo1</strain>
    </source>
</reference>
<protein>
    <submittedName>
        <fullName evidence="1">Uncharacterized protein</fullName>
    </submittedName>
</protein>
<evidence type="ECO:0000313" key="1">
    <source>
        <dbReference type="EMBL" id="TGG88376.1"/>
    </source>
</evidence>
<sequence>MSEIFISAKAKNFGDHKKDFYIKNSFEFIENLDLFIYNITKVSDAITSLKFNLNRNEFSDFIIKDQKHFITDEENKEIYLFDSFEKPELLKDLIIKANKEVFNRRAKITELINQLQYDYMIQINPWYKHSKARLYLSDENENKESFGHIDLLNNKHYMKNNQELLNTLIKDKRVRIISKFYKISEGIK</sequence>
<accession>A0A4Z0W021</accession>
<dbReference type="OrthoDB" id="45842at2"/>
<proteinExistence type="predicted"/>